<dbReference type="InterPro" id="IPR020945">
    <property type="entry name" value="DMSO/NO3_reduct_chaperone"/>
</dbReference>
<keyword evidence="1" id="KW-0143">Chaperone</keyword>
<dbReference type="EMBL" id="PNIN01000038">
    <property type="protein sequence ID" value="PMP71607.1"/>
    <property type="molecule type" value="Genomic_DNA"/>
</dbReference>
<dbReference type="Gene3D" id="1.10.3480.10">
    <property type="entry name" value="TorD-like"/>
    <property type="match status" value="1"/>
</dbReference>
<sequence>MIFDMKETKWIDEKDGQDFLEYIAYLSDIAAYLSLLYRYPFVEVYKSIKDYYEDFKLLAAEEYGVSLPKLPDMENMEVEYVRLFKANLEGVVAPLYSSVYTSEEGLVLRDSTLKLRELMMDHGFALKEDMKEIEDNLYVMLEFLSVMLKKMAEGNADSVPAAFIVVKDYMLPMKEEFCKRLKNGAKLEYFKAISDFLSLFVEELDRFFEFFCGKNI</sequence>
<protein>
    <recommendedName>
        <fullName evidence="4">Cytoplasmic chaperone TorD family protein</fullName>
    </recommendedName>
</protein>
<dbReference type="PANTHER" id="PTHR34227:SF1">
    <property type="entry name" value="DIMETHYL SULFOXIDE REDUCTASE CHAPERONE-RELATED"/>
    <property type="match status" value="1"/>
</dbReference>
<name>A0A2J6WMJ1_9BACT</name>
<dbReference type="AlphaFoldDB" id="A0A2J6WMJ1"/>
<dbReference type="Proteomes" id="UP000242881">
    <property type="component" value="Unassembled WGS sequence"/>
</dbReference>
<evidence type="ECO:0000313" key="3">
    <source>
        <dbReference type="Proteomes" id="UP000242881"/>
    </source>
</evidence>
<dbReference type="SUPFAM" id="SSF89155">
    <property type="entry name" value="TorD-like"/>
    <property type="match status" value="1"/>
</dbReference>
<dbReference type="InterPro" id="IPR036411">
    <property type="entry name" value="TorD-like_sf"/>
</dbReference>
<accession>A0A2J6WMJ1</accession>
<dbReference type="InterPro" id="IPR050289">
    <property type="entry name" value="TorD/DmsD_chaperones"/>
</dbReference>
<gene>
    <name evidence="2" type="ORF">C0187_03665</name>
</gene>
<comment type="caution">
    <text evidence="2">The sequence shown here is derived from an EMBL/GenBank/DDBJ whole genome shotgun (WGS) entry which is preliminary data.</text>
</comment>
<evidence type="ECO:0000256" key="1">
    <source>
        <dbReference type="ARBA" id="ARBA00023186"/>
    </source>
</evidence>
<reference evidence="2 3" key="1">
    <citation type="submission" date="2018-01" db="EMBL/GenBank/DDBJ databases">
        <title>Metagenomic assembled genomes from two thermal pools in the Uzon Caldera, Kamchatka, Russia.</title>
        <authorList>
            <person name="Wilkins L."/>
            <person name="Ettinger C."/>
        </authorList>
    </citation>
    <scope>NUCLEOTIDE SEQUENCE [LARGE SCALE GENOMIC DNA]</scope>
    <source>
        <strain evidence="2">ZAV-05</strain>
    </source>
</reference>
<proteinExistence type="predicted"/>
<dbReference type="PANTHER" id="PTHR34227">
    <property type="entry name" value="CHAPERONE PROTEIN YCDY"/>
    <property type="match status" value="1"/>
</dbReference>
<evidence type="ECO:0008006" key="4">
    <source>
        <dbReference type="Google" id="ProtNLM"/>
    </source>
</evidence>
<organism evidence="2 3">
    <name type="scientific">Calditerrivibrio nitroreducens</name>
    <dbReference type="NCBI Taxonomy" id="477976"/>
    <lineage>
        <taxon>Bacteria</taxon>
        <taxon>Pseudomonadati</taxon>
        <taxon>Deferribacterota</taxon>
        <taxon>Deferribacteres</taxon>
        <taxon>Deferribacterales</taxon>
        <taxon>Calditerrivibrionaceae</taxon>
    </lineage>
</organism>
<evidence type="ECO:0000313" key="2">
    <source>
        <dbReference type="EMBL" id="PMP71607.1"/>
    </source>
</evidence>
<dbReference type="Pfam" id="PF02613">
    <property type="entry name" value="Nitrate_red_del"/>
    <property type="match status" value="1"/>
</dbReference>